<dbReference type="InParanoid" id="F6XVF3"/>
<keyword evidence="2" id="KW-1133">Transmembrane helix</keyword>
<evidence type="ECO:0000313" key="4">
    <source>
        <dbReference type="Ensembl" id="ENSCINP00000010785.3"/>
    </source>
</evidence>
<dbReference type="InterPro" id="IPR029052">
    <property type="entry name" value="Metallo-depent_PP-like"/>
</dbReference>
<accession>F6XVF3</accession>
<dbReference type="CDD" id="cd00144">
    <property type="entry name" value="MPP_PPP_family"/>
    <property type="match status" value="1"/>
</dbReference>
<name>F6XVF3_CIOIN</name>
<keyword evidence="2" id="KW-0472">Membrane</keyword>
<evidence type="ECO:0000259" key="3">
    <source>
        <dbReference type="PROSITE" id="PS00125"/>
    </source>
</evidence>
<dbReference type="OMA" id="LAQCKAR"/>
<dbReference type="SMART" id="SM00156">
    <property type="entry name" value="PP2Ac"/>
    <property type="match status" value="1"/>
</dbReference>
<keyword evidence="1" id="KW-0378">Hydrolase</keyword>
<reference evidence="4" key="3">
    <citation type="submission" date="2025-08" db="UniProtKB">
        <authorList>
            <consortium name="Ensembl"/>
        </authorList>
    </citation>
    <scope>IDENTIFICATION</scope>
</reference>
<dbReference type="Pfam" id="PF00149">
    <property type="entry name" value="Metallophos"/>
    <property type="match status" value="1"/>
</dbReference>
<protein>
    <recommendedName>
        <fullName evidence="1">Serine/threonine-protein phosphatase</fullName>
        <ecNumber evidence="1">3.1.3.16</ecNumber>
    </recommendedName>
</protein>
<reference evidence="4" key="2">
    <citation type="journal article" date="2008" name="Genome Biol.">
        <title>Improved genome assembly and evidence-based global gene model set for the chordate Ciona intestinalis: new insight into intron and operon populations.</title>
        <authorList>
            <person name="Satou Y."/>
            <person name="Mineta K."/>
            <person name="Ogasawara M."/>
            <person name="Sasakura Y."/>
            <person name="Shoguchi E."/>
            <person name="Ueno K."/>
            <person name="Yamada L."/>
            <person name="Matsumoto J."/>
            <person name="Wasserscheid J."/>
            <person name="Dewar K."/>
            <person name="Wiley G.B."/>
            <person name="Macmil S.L."/>
            <person name="Roe B.A."/>
            <person name="Zeller R.W."/>
            <person name="Hastings K.E."/>
            <person name="Lemaire P."/>
            <person name="Lindquist E."/>
            <person name="Endo T."/>
            <person name="Hotta K."/>
            <person name="Inaba K."/>
        </authorList>
    </citation>
    <scope>NUCLEOTIDE SEQUENCE [LARGE SCALE GENOMIC DNA]</scope>
    <source>
        <strain evidence="4">wild type</strain>
    </source>
</reference>
<keyword evidence="2" id="KW-0812">Transmembrane</keyword>
<comment type="similarity">
    <text evidence="1">Belongs to the PPP phosphatase family.</text>
</comment>
<reference evidence="4" key="4">
    <citation type="submission" date="2025-09" db="UniProtKB">
        <authorList>
            <consortium name="Ensembl"/>
        </authorList>
    </citation>
    <scope>IDENTIFICATION</scope>
</reference>
<sequence>ASKSNLVLMLHYKIFNHYFIRDFLMVMAFTFFYYNVTIVPTIKEVKTIFQKEDRLLKLQAPTYILGDIHGNHHDLVCFEKSLWRVGPLLTPCRFLFLGDYVDRGENGVEVRLLLYMISIYTVKQVVAYLLSQKILCPNKIFMVRGNHELRDIQVAFSFQTECVRKFGENLGIKVWEQINSCFDMLPIAAVVDNKIFTAHGGIPNSDTYASYNNVVEAINNIPTPLSNPEVESPLAWELMWNDPIRLDDYPLEELKDVSRSEGFVHNHRRKTASMFTSAALEKFLASNKFTHVIRAHEVQQIGFKVQQNGKLLTVFSSSRYCGGSNEAACILVDERKLRTIRLDTT</sequence>
<dbReference type="STRING" id="7719.ENSCINP00000010785"/>
<evidence type="ECO:0000313" key="5">
    <source>
        <dbReference type="Proteomes" id="UP000008144"/>
    </source>
</evidence>
<dbReference type="InterPro" id="IPR050341">
    <property type="entry name" value="PP1_catalytic_subunit"/>
</dbReference>
<dbReference type="GO" id="GO:0005737">
    <property type="term" value="C:cytoplasm"/>
    <property type="evidence" value="ECO:0000318"/>
    <property type="project" value="GO_Central"/>
</dbReference>
<proteinExistence type="inferred from homology"/>
<dbReference type="InterPro" id="IPR006186">
    <property type="entry name" value="Ser/Thr-sp_prot-phosphatase"/>
</dbReference>
<dbReference type="Gene3D" id="3.60.21.10">
    <property type="match status" value="1"/>
</dbReference>
<dbReference type="EMBL" id="EAAA01000441">
    <property type="status" value="NOT_ANNOTATED_CDS"/>
    <property type="molecule type" value="Genomic_DNA"/>
</dbReference>
<dbReference type="PROSITE" id="PS00125">
    <property type="entry name" value="SER_THR_PHOSPHATASE"/>
    <property type="match status" value="1"/>
</dbReference>
<evidence type="ECO:0000256" key="1">
    <source>
        <dbReference type="RuleBase" id="RU004273"/>
    </source>
</evidence>
<dbReference type="Proteomes" id="UP000008144">
    <property type="component" value="Chromosome 10"/>
</dbReference>
<dbReference type="InterPro" id="IPR004843">
    <property type="entry name" value="Calcineurin-like_PHP"/>
</dbReference>
<feature type="domain" description="Serine/threonine specific protein phosphatases" evidence="3">
    <location>
        <begin position="143"/>
        <end position="148"/>
    </location>
</feature>
<dbReference type="PANTHER" id="PTHR11668:SF496">
    <property type="entry name" value="SERINE_THREONINE-PROTEIN PHOSPHATASE"/>
    <property type="match status" value="1"/>
</dbReference>
<dbReference type="HOGENOM" id="CLU_004962_0_10_1"/>
<keyword evidence="5" id="KW-1185">Reference proteome</keyword>
<dbReference type="Ensembl" id="ENSCINT00000010785.3">
    <property type="protein sequence ID" value="ENSCINP00000010785.3"/>
    <property type="gene ID" value="ENSCING00000005224.3"/>
</dbReference>
<dbReference type="SUPFAM" id="SSF56300">
    <property type="entry name" value="Metallo-dependent phosphatases"/>
    <property type="match status" value="1"/>
</dbReference>
<dbReference type="FunFam" id="3.60.21.10:FF:000058">
    <property type="entry name" value="Serine/threonine-protein phosphatase"/>
    <property type="match status" value="1"/>
</dbReference>
<feature type="transmembrane region" description="Helical" evidence="2">
    <location>
        <begin position="18"/>
        <end position="36"/>
    </location>
</feature>
<dbReference type="PANTHER" id="PTHR11668">
    <property type="entry name" value="SERINE/THREONINE PROTEIN PHOSPHATASE"/>
    <property type="match status" value="1"/>
</dbReference>
<dbReference type="EC" id="3.1.3.16" evidence="1"/>
<dbReference type="GO" id="GO:0005634">
    <property type="term" value="C:nucleus"/>
    <property type="evidence" value="ECO:0000318"/>
    <property type="project" value="GO_Central"/>
</dbReference>
<comment type="catalytic activity">
    <reaction evidence="1">
        <text>O-phospho-L-threonyl-[protein] + H2O = L-threonyl-[protein] + phosphate</text>
        <dbReference type="Rhea" id="RHEA:47004"/>
        <dbReference type="Rhea" id="RHEA-COMP:11060"/>
        <dbReference type="Rhea" id="RHEA-COMP:11605"/>
        <dbReference type="ChEBI" id="CHEBI:15377"/>
        <dbReference type="ChEBI" id="CHEBI:30013"/>
        <dbReference type="ChEBI" id="CHEBI:43474"/>
        <dbReference type="ChEBI" id="CHEBI:61977"/>
        <dbReference type="EC" id="3.1.3.16"/>
    </reaction>
</comment>
<dbReference type="GO" id="GO:0004722">
    <property type="term" value="F:protein serine/threonine phosphatase activity"/>
    <property type="evidence" value="ECO:0000318"/>
    <property type="project" value="GO_Central"/>
</dbReference>
<dbReference type="PRINTS" id="PR00114">
    <property type="entry name" value="STPHPHTASE"/>
</dbReference>
<reference evidence="5" key="1">
    <citation type="journal article" date="2002" name="Science">
        <title>The draft genome of Ciona intestinalis: insights into chordate and vertebrate origins.</title>
        <authorList>
            <person name="Dehal P."/>
            <person name="Satou Y."/>
            <person name="Campbell R.K."/>
            <person name="Chapman J."/>
            <person name="Degnan B."/>
            <person name="De Tomaso A."/>
            <person name="Davidson B."/>
            <person name="Di Gregorio A."/>
            <person name="Gelpke M."/>
            <person name="Goodstein D.M."/>
            <person name="Harafuji N."/>
            <person name="Hastings K.E."/>
            <person name="Ho I."/>
            <person name="Hotta K."/>
            <person name="Huang W."/>
            <person name="Kawashima T."/>
            <person name="Lemaire P."/>
            <person name="Martinez D."/>
            <person name="Meinertzhagen I.A."/>
            <person name="Necula S."/>
            <person name="Nonaka M."/>
            <person name="Putnam N."/>
            <person name="Rash S."/>
            <person name="Saiga H."/>
            <person name="Satake M."/>
            <person name="Terry A."/>
            <person name="Yamada L."/>
            <person name="Wang H.G."/>
            <person name="Awazu S."/>
            <person name="Azumi K."/>
            <person name="Boore J."/>
            <person name="Branno M."/>
            <person name="Chin-Bow S."/>
            <person name="DeSantis R."/>
            <person name="Doyle S."/>
            <person name="Francino P."/>
            <person name="Keys D.N."/>
            <person name="Haga S."/>
            <person name="Hayashi H."/>
            <person name="Hino K."/>
            <person name="Imai K.S."/>
            <person name="Inaba K."/>
            <person name="Kano S."/>
            <person name="Kobayashi K."/>
            <person name="Kobayashi M."/>
            <person name="Lee B.I."/>
            <person name="Makabe K.W."/>
            <person name="Manohar C."/>
            <person name="Matassi G."/>
            <person name="Medina M."/>
            <person name="Mochizuki Y."/>
            <person name="Mount S."/>
            <person name="Morishita T."/>
            <person name="Miura S."/>
            <person name="Nakayama A."/>
            <person name="Nishizaka S."/>
            <person name="Nomoto H."/>
            <person name="Ohta F."/>
            <person name="Oishi K."/>
            <person name="Rigoutsos I."/>
            <person name="Sano M."/>
            <person name="Sasaki A."/>
            <person name="Sasakura Y."/>
            <person name="Shoguchi E."/>
            <person name="Shin-i T."/>
            <person name="Spagnuolo A."/>
            <person name="Stainier D."/>
            <person name="Suzuki M.M."/>
            <person name="Tassy O."/>
            <person name="Takatori N."/>
            <person name="Tokuoka M."/>
            <person name="Yagi K."/>
            <person name="Yoshizaki F."/>
            <person name="Wada S."/>
            <person name="Zhang C."/>
            <person name="Hyatt P.D."/>
            <person name="Larimer F."/>
            <person name="Detter C."/>
            <person name="Doggett N."/>
            <person name="Glavina T."/>
            <person name="Hawkins T."/>
            <person name="Richardson P."/>
            <person name="Lucas S."/>
            <person name="Kohara Y."/>
            <person name="Levine M."/>
            <person name="Satoh N."/>
            <person name="Rokhsar D.S."/>
        </authorList>
    </citation>
    <scope>NUCLEOTIDE SEQUENCE [LARGE SCALE GENOMIC DNA]</scope>
</reference>
<organism evidence="4 5">
    <name type="scientific">Ciona intestinalis</name>
    <name type="common">Transparent sea squirt</name>
    <name type="synonym">Ascidia intestinalis</name>
    <dbReference type="NCBI Taxonomy" id="7719"/>
    <lineage>
        <taxon>Eukaryota</taxon>
        <taxon>Metazoa</taxon>
        <taxon>Chordata</taxon>
        <taxon>Tunicata</taxon>
        <taxon>Ascidiacea</taxon>
        <taxon>Phlebobranchia</taxon>
        <taxon>Cionidae</taxon>
        <taxon>Ciona</taxon>
    </lineage>
</organism>
<dbReference type="AlphaFoldDB" id="F6XVF3"/>
<evidence type="ECO:0000256" key="2">
    <source>
        <dbReference type="SAM" id="Phobius"/>
    </source>
</evidence>